<dbReference type="Pfam" id="PF05964">
    <property type="entry name" value="FYRN"/>
    <property type="match status" value="1"/>
</dbReference>
<comment type="subcellular location">
    <subcellularLocation>
        <location evidence="1">Nucleus</location>
    </subcellularLocation>
</comment>
<sequence length="883" mass="99664">MVEQESLILNIYDNSTDLRPQNSIDAHNSWNPMSRILNSTELTGSNGTSLKRPYDGSTMTNNVNRLPSISTVASPRASSEGIHYLPPESDQVKRQRIEALQMSQHAGPPSGGHNHMQGSGMLTQPTSPNATVMKYPLRINNSMVLHRPGQIMFAEPAFHTRNAFYPINYCLLRLFQSLQDPTRQGYWRCEVLYHPGCPVFRITEDSAPANSFSSRDIDQVVADLRLTFQKIGLTFQPPGAWSGLYFFGLSNPVVISILETLPGADRFPDYSRSTNDNILALPPPHPSLSIPVIPNLPLPSNPQNVTMSSNQANVQNMQNTQQRKPQQKQPTLVTSPQPMPPQRKGRQPTTPTQRASVATVSNPIPPVSPSASSPNQSGTLMIPKHIKEQIKIHRATPVLPKDYPDHMIFVETKITDRMYHVAAIYSLKELLASSFLNDNPQVVQRFWEVLKRCFVLLSMDDVAFHPKRIMDMLDTALRRIDVWSETQLAEINKQRQIANYAINTRSQMQRQQTQPMQQPQPTQQPQPIQQPQQNGRSPAMEPTQSKGNAGGAIALTSDALSFCKKMKDESSMNDSTVERITHLVPDQPFRGPEKIFFFDLDAKSLEHIQMGHLPSSPSPGDNEQIMTVSLQMFNANNVQSHGQKPIYLINVNGIVIPPKYQYREAYHINKFCRVGRNFVKITNAPQTTDHPVYIISVILRRYFPVNHLLRSVIKSPKPSTTSIINAIKASFNVDSEVEQISLPLSLRCPITRDRMILAGRSTLCRHVQPFCLLSFLRYSVKMPRNKWICPVCHTGLPFNTLYVDEYVQNILNGLKSKGREEVEQVSVDREGVWATPEKKTEEERVVDLSMFGDDIVDVIESTWLEYQQDIMISVTEDPVQSQQ</sequence>
<evidence type="ECO:0000259" key="8">
    <source>
        <dbReference type="PROSITE" id="PS51044"/>
    </source>
</evidence>
<dbReference type="GO" id="GO:0005634">
    <property type="term" value="C:nucleus"/>
    <property type="evidence" value="ECO:0007669"/>
    <property type="project" value="UniProtKB-SubCell"/>
</dbReference>
<evidence type="ECO:0000256" key="7">
    <source>
        <dbReference type="SAM" id="MobiDB-lite"/>
    </source>
</evidence>
<dbReference type="GO" id="GO:0008270">
    <property type="term" value="F:zinc ion binding"/>
    <property type="evidence" value="ECO:0007669"/>
    <property type="project" value="UniProtKB-KW"/>
</dbReference>
<evidence type="ECO:0000256" key="4">
    <source>
        <dbReference type="ARBA" id="ARBA00022833"/>
    </source>
</evidence>
<feature type="compositionally biased region" description="Low complexity" evidence="7">
    <location>
        <begin position="507"/>
        <end position="533"/>
    </location>
</feature>
<evidence type="ECO:0000256" key="1">
    <source>
        <dbReference type="ARBA" id="ARBA00004123"/>
    </source>
</evidence>
<dbReference type="GO" id="GO:0061665">
    <property type="term" value="F:SUMO ligase activity"/>
    <property type="evidence" value="ECO:0007669"/>
    <property type="project" value="TreeGrafter"/>
</dbReference>
<evidence type="ECO:0000256" key="3">
    <source>
        <dbReference type="ARBA" id="ARBA00022771"/>
    </source>
</evidence>
<keyword evidence="2" id="KW-0479">Metal-binding</keyword>
<proteinExistence type="predicted"/>
<dbReference type="Pfam" id="PF05965">
    <property type="entry name" value="FYRC"/>
    <property type="match status" value="1"/>
</dbReference>
<dbReference type="GO" id="GO:0000785">
    <property type="term" value="C:chromatin"/>
    <property type="evidence" value="ECO:0007669"/>
    <property type="project" value="TreeGrafter"/>
</dbReference>
<feature type="compositionally biased region" description="Polar residues" evidence="7">
    <location>
        <begin position="347"/>
        <end position="359"/>
    </location>
</feature>
<dbReference type="InterPro" id="IPR004181">
    <property type="entry name" value="Znf_MIZ"/>
</dbReference>
<feature type="region of interest" description="Disordered" evidence="7">
    <location>
        <begin position="505"/>
        <end position="551"/>
    </location>
</feature>
<dbReference type="Gene3D" id="3.30.160.360">
    <property type="match status" value="1"/>
</dbReference>
<feature type="region of interest" description="Disordered" evidence="7">
    <location>
        <begin position="315"/>
        <end position="379"/>
    </location>
</feature>
<dbReference type="InParanoid" id="A0A2P6MZT5"/>
<dbReference type="PROSITE" id="PS51542">
    <property type="entry name" value="FYRN"/>
    <property type="match status" value="1"/>
</dbReference>
<comment type="caution">
    <text evidence="9">The sequence shown here is derived from an EMBL/GenBank/DDBJ whole genome shotgun (WGS) entry which is preliminary data.</text>
</comment>
<dbReference type="Proteomes" id="UP000241769">
    <property type="component" value="Unassembled WGS sequence"/>
</dbReference>
<dbReference type="InterPro" id="IPR003889">
    <property type="entry name" value="FYrich_C"/>
</dbReference>
<gene>
    <name evidence="9" type="ORF">PROFUN_15123</name>
</gene>
<feature type="compositionally biased region" description="Low complexity" evidence="7">
    <location>
        <begin position="315"/>
        <end position="331"/>
    </location>
</feature>
<dbReference type="CDD" id="cd16650">
    <property type="entry name" value="SP-RING_PIAS-like"/>
    <property type="match status" value="1"/>
</dbReference>
<organism evidence="9 10">
    <name type="scientific">Planoprotostelium fungivorum</name>
    <dbReference type="NCBI Taxonomy" id="1890364"/>
    <lineage>
        <taxon>Eukaryota</taxon>
        <taxon>Amoebozoa</taxon>
        <taxon>Evosea</taxon>
        <taxon>Variosea</taxon>
        <taxon>Cavosteliida</taxon>
        <taxon>Cavosteliaceae</taxon>
        <taxon>Planoprotostelium</taxon>
    </lineage>
</organism>
<name>A0A2P6MZT5_9EUKA</name>
<evidence type="ECO:0000256" key="2">
    <source>
        <dbReference type="ARBA" id="ARBA00022723"/>
    </source>
</evidence>
<keyword evidence="5" id="KW-0539">Nucleus</keyword>
<dbReference type="EMBL" id="MDYQ01000273">
    <property type="protein sequence ID" value="PRP77229.1"/>
    <property type="molecule type" value="Genomic_DNA"/>
</dbReference>
<reference evidence="9 10" key="1">
    <citation type="journal article" date="2018" name="Genome Biol. Evol.">
        <title>Multiple Roots of Fruiting Body Formation in Amoebozoa.</title>
        <authorList>
            <person name="Hillmann F."/>
            <person name="Forbes G."/>
            <person name="Novohradska S."/>
            <person name="Ferling I."/>
            <person name="Riege K."/>
            <person name="Groth M."/>
            <person name="Westermann M."/>
            <person name="Marz M."/>
            <person name="Spaller T."/>
            <person name="Winckler T."/>
            <person name="Schaap P."/>
            <person name="Glockner G."/>
        </authorList>
    </citation>
    <scope>NUCLEOTIDE SEQUENCE [LARGE SCALE GENOMIC DNA]</scope>
    <source>
        <strain evidence="9 10">Jena</strain>
    </source>
</reference>
<dbReference type="PROSITE" id="PS51543">
    <property type="entry name" value="FYRC"/>
    <property type="match status" value="1"/>
</dbReference>
<keyword evidence="4" id="KW-0862">Zinc</keyword>
<evidence type="ECO:0000313" key="9">
    <source>
        <dbReference type="EMBL" id="PRP77229.1"/>
    </source>
</evidence>
<dbReference type="PANTHER" id="PTHR10782">
    <property type="entry name" value="ZINC FINGER MIZ DOMAIN-CONTAINING PROTEIN"/>
    <property type="match status" value="1"/>
</dbReference>
<protein>
    <recommendedName>
        <fullName evidence="8">SP-RING-type domain-containing protein</fullName>
    </recommendedName>
</protein>
<evidence type="ECO:0000313" key="10">
    <source>
        <dbReference type="Proteomes" id="UP000241769"/>
    </source>
</evidence>
<dbReference type="PROSITE" id="PS51044">
    <property type="entry name" value="ZF_SP_RING"/>
    <property type="match status" value="1"/>
</dbReference>
<evidence type="ECO:0000256" key="6">
    <source>
        <dbReference type="PROSITE-ProRule" id="PRU00452"/>
    </source>
</evidence>
<dbReference type="OrthoDB" id="27975at2759"/>
<dbReference type="InterPro" id="IPR003888">
    <property type="entry name" value="FYrich_N"/>
</dbReference>
<dbReference type="GO" id="GO:0016925">
    <property type="term" value="P:protein sumoylation"/>
    <property type="evidence" value="ECO:0007669"/>
    <property type="project" value="TreeGrafter"/>
</dbReference>
<keyword evidence="3 6" id="KW-0863">Zinc-finger</keyword>
<dbReference type="Pfam" id="PF02891">
    <property type="entry name" value="zf-MIZ"/>
    <property type="match status" value="1"/>
</dbReference>
<dbReference type="STRING" id="1890364.A0A2P6MZT5"/>
<evidence type="ECO:0000256" key="5">
    <source>
        <dbReference type="ARBA" id="ARBA00023242"/>
    </source>
</evidence>
<dbReference type="PANTHER" id="PTHR10782:SF4">
    <property type="entry name" value="TONALLI, ISOFORM E"/>
    <property type="match status" value="1"/>
</dbReference>
<feature type="domain" description="SP-RING-type" evidence="8">
    <location>
        <begin position="733"/>
        <end position="816"/>
    </location>
</feature>
<dbReference type="InterPro" id="IPR013083">
    <property type="entry name" value="Znf_RING/FYVE/PHD"/>
</dbReference>
<dbReference type="Gene3D" id="3.30.40.10">
    <property type="entry name" value="Zinc/RING finger domain, C3HC4 (zinc finger)"/>
    <property type="match status" value="1"/>
</dbReference>
<accession>A0A2P6MZT5</accession>
<dbReference type="AlphaFoldDB" id="A0A2P6MZT5"/>
<dbReference type="SMART" id="SM00541">
    <property type="entry name" value="FYRN"/>
    <property type="match status" value="1"/>
</dbReference>
<keyword evidence="10" id="KW-1185">Reference proteome</keyword>